<feature type="chain" id="PRO_5030671701" description="Sulfotransferase domain-containing protein" evidence="2">
    <location>
        <begin position="19"/>
        <end position="312"/>
    </location>
</feature>
<feature type="region of interest" description="Disordered" evidence="1">
    <location>
        <begin position="273"/>
        <end position="312"/>
    </location>
</feature>
<proteinExistence type="predicted"/>
<dbReference type="EMBL" id="HBFQ01015081">
    <property type="protein sequence ID" value="CAD8836124.1"/>
    <property type="molecule type" value="Transcribed_RNA"/>
</dbReference>
<dbReference type="InterPro" id="IPR027417">
    <property type="entry name" value="P-loop_NTPase"/>
</dbReference>
<name>A0A7S0ZYC4_NOCSC</name>
<dbReference type="AlphaFoldDB" id="A0A7S0ZYC4"/>
<feature type="compositionally biased region" description="Polar residues" evidence="1">
    <location>
        <begin position="273"/>
        <end position="293"/>
    </location>
</feature>
<feature type="signal peptide" evidence="2">
    <location>
        <begin position="1"/>
        <end position="18"/>
    </location>
</feature>
<evidence type="ECO:0000313" key="3">
    <source>
        <dbReference type="EMBL" id="CAD8836124.1"/>
    </source>
</evidence>
<evidence type="ECO:0000256" key="1">
    <source>
        <dbReference type="SAM" id="MobiDB-lite"/>
    </source>
</evidence>
<evidence type="ECO:0000256" key="2">
    <source>
        <dbReference type="SAM" id="SignalP"/>
    </source>
</evidence>
<organism evidence="3">
    <name type="scientific">Noctiluca scintillans</name>
    <name type="common">Sea sparkle</name>
    <name type="synonym">Red tide dinoflagellate</name>
    <dbReference type="NCBI Taxonomy" id="2966"/>
    <lineage>
        <taxon>Eukaryota</taxon>
        <taxon>Sar</taxon>
        <taxon>Alveolata</taxon>
        <taxon>Dinophyceae</taxon>
        <taxon>Noctilucales</taxon>
        <taxon>Noctilucaceae</taxon>
        <taxon>Noctiluca</taxon>
    </lineage>
</organism>
<dbReference type="SUPFAM" id="SSF52540">
    <property type="entry name" value="P-loop containing nucleoside triphosphate hydrolases"/>
    <property type="match status" value="1"/>
</dbReference>
<sequence>MAWHVLCLSLSFVAETLRVAVEDPPPFTQWSESPDADLPGVYGERVLDDASCELFRNTVPVDDRHWGVAGLPNSGTNAMYLMMQKNCDAPGMWQVPWGKHAFLNGSNEKSVLPLVIVKDPVQWFGSTCRIQYFPVKLSSSKPFHCPSPLSDTSGSLQDTEFENLFDLWARWNGEYLMTDMPRLVLRFEDLLFAPKATISAACACVGGKVREPFMVLESVPKWGPGHVNVSNRSETLLRFETKRYVQEQVLTDDDWTLMKSTDIDRLMDHFHYQSSDGKSSDGLSTISVPSDTMNDGDWGDAEYPQELFSRSS</sequence>
<keyword evidence="2" id="KW-0732">Signal</keyword>
<evidence type="ECO:0008006" key="4">
    <source>
        <dbReference type="Google" id="ProtNLM"/>
    </source>
</evidence>
<accession>A0A7S0ZYC4</accession>
<gene>
    <name evidence="3" type="ORF">NSCI0253_LOCUS10472</name>
</gene>
<reference evidence="3" key="1">
    <citation type="submission" date="2021-01" db="EMBL/GenBank/DDBJ databases">
        <authorList>
            <person name="Corre E."/>
            <person name="Pelletier E."/>
            <person name="Niang G."/>
            <person name="Scheremetjew M."/>
            <person name="Finn R."/>
            <person name="Kale V."/>
            <person name="Holt S."/>
            <person name="Cochrane G."/>
            <person name="Meng A."/>
            <person name="Brown T."/>
            <person name="Cohen L."/>
        </authorList>
    </citation>
    <scope>NUCLEOTIDE SEQUENCE</scope>
</reference>
<protein>
    <recommendedName>
        <fullName evidence="4">Sulfotransferase domain-containing protein</fullName>
    </recommendedName>
</protein>